<evidence type="ECO:0000313" key="2">
    <source>
        <dbReference type="Proteomes" id="UP000283587"/>
    </source>
</evidence>
<organism evidence="1 2">
    <name type="scientific">Paracoccus siganidrum</name>
    <dbReference type="NCBI Taxonomy" id="1276757"/>
    <lineage>
        <taxon>Bacteria</taxon>
        <taxon>Pseudomonadati</taxon>
        <taxon>Pseudomonadota</taxon>
        <taxon>Alphaproteobacteria</taxon>
        <taxon>Rhodobacterales</taxon>
        <taxon>Paracoccaceae</taxon>
        <taxon>Paracoccus</taxon>
    </lineage>
</organism>
<name>A0A419AB91_9RHOB</name>
<dbReference type="InterPro" id="IPR018912">
    <property type="entry name" value="DUF2478"/>
</dbReference>
<dbReference type="OrthoDB" id="5918880at2"/>
<dbReference type="Pfam" id="PF10649">
    <property type="entry name" value="DUF2478"/>
    <property type="match status" value="1"/>
</dbReference>
<reference evidence="2" key="1">
    <citation type="submission" date="2018-09" db="EMBL/GenBank/DDBJ databases">
        <title>Paracoccus onubensis nov. sp. a moderate halophilic bacterium isolated from Gruta de las Maravillas (Aracena, Spain).</title>
        <authorList>
            <person name="Jurado V."/>
            <person name="Gutierrez-Patricio S."/>
            <person name="Gonzalez-Pimentel J.L."/>
            <person name="Miller A.Z."/>
            <person name="Laiz L."/>
            <person name="Saiz-Jimenez C."/>
        </authorList>
    </citation>
    <scope>NUCLEOTIDE SEQUENCE [LARGE SCALE GENOMIC DNA]</scope>
    <source>
        <strain evidence="2">DSM 26381</strain>
    </source>
</reference>
<evidence type="ECO:0000313" key="1">
    <source>
        <dbReference type="EMBL" id="RJL20601.1"/>
    </source>
</evidence>
<proteinExistence type="predicted"/>
<keyword evidence="2" id="KW-1185">Reference proteome</keyword>
<protein>
    <submittedName>
        <fullName evidence="1">DUF2478 domain-containing protein</fullName>
    </submittedName>
</protein>
<dbReference type="AlphaFoldDB" id="A0A419AB91"/>
<gene>
    <name evidence="1" type="ORF">D3P05_03005</name>
</gene>
<dbReference type="RefSeq" id="WP_119896705.1">
    <property type="nucleotide sequence ID" value="NZ_QNRC01000006.1"/>
</dbReference>
<dbReference type="EMBL" id="QZEW01000009">
    <property type="protein sequence ID" value="RJL20601.1"/>
    <property type="molecule type" value="Genomic_DNA"/>
</dbReference>
<comment type="caution">
    <text evidence="1">The sequence shown here is derived from an EMBL/GenBank/DDBJ whole genome shotgun (WGS) entry which is preliminary data.</text>
</comment>
<dbReference type="Proteomes" id="UP000283587">
    <property type="component" value="Unassembled WGS sequence"/>
</dbReference>
<accession>A0A419AB91</accession>
<sequence>MQMEIRYVCSEEERRTDAVLAAVAERAALAGMTLAGTVQLSDPDQPQEKCNIILGLLPDGERRNISFPLQPGVTGCRLDAGALEAAVMVVHDRLPAAQALVVNKFGKQEAAGRGLVAAIGEACGRGLPVLVGVSPEWRDAFLAFADGKASPLPAEADRVLDWLRTACANTTRKTPKEETQP</sequence>